<dbReference type="RefSeq" id="WP_138479894.1">
    <property type="nucleotide sequence ID" value="NZ_PPSW01000008.1"/>
</dbReference>
<dbReference type="Proteomes" id="UP000309186">
    <property type="component" value="Unassembled WGS sequence"/>
</dbReference>
<organism evidence="2 3">
    <name type="scientific">Pseudoalteromonas phenolica</name>
    <dbReference type="NCBI Taxonomy" id="161398"/>
    <lineage>
        <taxon>Bacteria</taxon>
        <taxon>Pseudomonadati</taxon>
        <taxon>Pseudomonadota</taxon>
        <taxon>Gammaproteobacteria</taxon>
        <taxon>Alteromonadales</taxon>
        <taxon>Pseudoalteromonadaceae</taxon>
        <taxon>Pseudoalteromonas</taxon>
    </lineage>
</organism>
<evidence type="ECO:0000313" key="2">
    <source>
        <dbReference type="EMBL" id="TLX47892.1"/>
    </source>
</evidence>
<feature type="chain" id="PRO_5024366986" evidence="1">
    <location>
        <begin position="18"/>
        <end position="144"/>
    </location>
</feature>
<protein>
    <submittedName>
        <fullName evidence="2">Uncharacterized protein</fullName>
    </submittedName>
</protein>
<evidence type="ECO:0000256" key="1">
    <source>
        <dbReference type="SAM" id="SignalP"/>
    </source>
</evidence>
<accession>A0A5R9Q5I8</accession>
<proteinExistence type="predicted"/>
<dbReference type="OrthoDB" id="6305024at2"/>
<comment type="caution">
    <text evidence="2">The sequence shown here is derived from an EMBL/GenBank/DDBJ whole genome shotgun (WGS) entry which is preliminary data.</text>
</comment>
<gene>
    <name evidence="2" type="ORF">C1E24_06550</name>
</gene>
<reference evidence="2 3" key="1">
    <citation type="submission" date="2018-01" db="EMBL/GenBank/DDBJ databases">
        <title>Co-occurrence of chitin degradation, pigmentation and bioactivity in marine Pseudoalteromonas.</title>
        <authorList>
            <person name="Paulsen S."/>
            <person name="Gram L."/>
            <person name="Machado H."/>
        </authorList>
    </citation>
    <scope>NUCLEOTIDE SEQUENCE [LARGE SCALE GENOMIC DNA]</scope>
    <source>
        <strain evidence="2 3">S3663</strain>
    </source>
</reference>
<feature type="signal peptide" evidence="1">
    <location>
        <begin position="1"/>
        <end position="17"/>
    </location>
</feature>
<keyword evidence="1" id="KW-0732">Signal</keyword>
<evidence type="ECO:0000313" key="3">
    <source>
        <dbReference type="Proteomes" id="UP000309186"/>
    </source>
</evidence>
<dbReference type="AlphaFoldDB" id="A0A5R9Q5I8"/>
<sequence length="144" mass="16388">MKYLVLIALLSINIAAAKEYQFTHEQIVASPINNSGPQIFLFDQSQKLTFKSERFNSALLSKFKLKVALPDSDTVKENLQELLNEPLTFNSTGFTLFYVTISPDVGPCKPCRDQEALIKKIKSRFKDKLEIHTITIIQSDTYKD</sequence>
<dbReference type="EMBL" id="PPSW01000008">
    <property type="protein sequence ID" value="TLX47892.1"/>
    <property type="molecule type" value="Genomic_DNA"/>
</dbReference>
<name>A0A5R9Q5I8_9GAMM</name>